<evidence type="ECO:0000313" key="2">
    <source>
        <dbReference type="Proteomes" id="UP000830962"/>
    </source>
</evidence>
<dbReference type="EMBL" id="MZ311578">
    <property type="protein sequence ID" value="UBZ25618.1"/>
    <property type="molecule type" value="Genomic_DNA"/>
</dbReference>
<gene>
    <name evidence="1" type="ORF">CmNV_028</name>
</gene>
<proteinExistence type="predicted"/>
<dbReference type="Proteomes" id="UP000830962">
    <property type="component" value="Segment"/>
</dbReference>
<keyword evidence="2" id="KW-1185">Reference proteome</keyword>
<reference evidence="1" key="1">
    <citation type="journal article" date="2021" name="Viruses">
        <title>Identification and Full Characterisation of Two Novel Crustacean Infecting Members of the Family Nudiviridae Provides Support for Two Subfamilies.</title>
        <authorList>
            <person name="Bateman K.S."/>
            <person name="Kerr R."/>
            <person name="Stentiford G.D."/>
            <person name="Bean T.P."/>
            <person name="Hooper C."/>
            <person name="Van Eynde B."/>
            <person name="Delbare D."/>
            <person name="Bojko J."/>
            <person name="Christiaens O."/>
            <person name="Taning C.N.T."/>
            <person name="Smagghe G."/>
            <person name="van Oers M.M."/>
            <person name="van Aerle R."/>
        </authorList>
    </citation>
    <scope>NUCLEOTIDE SEQUENCE</scope>
    <source>
        <strain evidence="1">AN2</strain>
    </source>
</reference>
<protein>
    <submittedName>
        <fullName evidence="1">Uncharacterized protein</fullName>
    </submittedName>
</protein>
<evidence type="ECO:0000313" key="1">
    <source>
        <dbReference type="EMBL" id="UBZ25618.1"/>
    </source>
</evidence>
<sequence length="123" mass="14525">MTSNKKFKRKIDLQDDENNDEIIILKKQKKDTKIEEEEMKFKPFVNINNTMILRLDYLSNFKILASNSNTVHTMHEMSSKVTTEPIEQDSSENLVKIKMPVVCSLNYNTKTHMVPITDYRHKF</sequence>
<accession>A0AAE9BZB7</accession>
<name>A0AAE9BZB7_9VIRU</name>
<organism evidence="1 2">
    <name type="scientific">Carcinus maenas nudivirus</name>
    <dbReference type="NCBI Taxonomy" id="2880837"/>
    <lineage>
        <taxon>Viruses</taxon>
        <taxon>Viruses incertae sedis</taxon>
        <taxon>Naldaviricetes</taxon>
        <taxon>Lefavirales</taxon>
        <taxon>Nudiviridae</taxon>
        <taxon>Gammanudivirus</taxon>
        <taxon>Gammanudivirus cameanadis</taxon>
    </lineage>
</organism>